<protein>
    <submittedName>
        <fullName evidence="1">Uncharacterized protein</fullName>
    </submittedName>
</protein>
<dbReference type="AlphaFoldDB" id="A0A2M7XE94"/>
<reference evidence="2" key="1">
    <citation type="submission" date="2017-09" db="EMBL/GenBank/DDBJ databases">
        <title>Depth-based differentiation of microbial function through sediment-hosted aquifers and enrichment of novel symbionts in the deep terrestrial subsurface.</title>
        <authorList>
            <person name="Probst A.J."/>
            <person name="Ladd B."/>
            <person name="Jarett J.K."/>
            <person name="Geller-Mcgrath D.E."/>
            <person name="Sieber C.M.K."/>
            <person name="Emerson J.B."/>
            <person name="Anantharaman K."/>
            <person name="Thomas B.C."/>
            <person name="Malmstrom R."/>
            <person name="Stieglmeier M."/>
            <person name="Klingl A."/>
            <person name="Woyke T."/>
            <person name="Ryan C.M."/>
            <person name="Banfield J.F."/>
        </authorList>
    </citation>
    <scope>NUCLEOTIDE SEQUENCE [LARGE SCALE GENOMIC DNA]</scope>
</reference>
<sequence length="62" mass="6211">MGTTALEASFTVTVYWSPGEASAPVKVNMSASFSPAIRVTPAAAGAVFAMGLMAIEASCGVE</sequence>
<dbReference type="EMBL" id="PFWU01000007">
    <property type="protein sequence ID" value="PJA46211.1"/>
    <property type="molecule type" value="Genomic_DNA"/>
</dbReference>
<proteinExistence type="predicted"/>
<name>A0A2M7XE94_9BACT</name>
<organism evidence="1 2">
    <name type="scientific">Candidatus Uhrbacteria bacterium CG_4_9_14_3_um_filter_50_9</name>
    <dbReference type="NCBI Taxonomy" id="1975035"/>
    <lineage>
        <taxon>Bacteria</taxon>
        <taxon>Candidatus Uhriibacteriota</taxon>
    </lineage>
</organism>
<gene>
    <name evidence="1" type="ORF">CO174_00605</name>
</gene>
<comment type="caution">
    <text evidence="1">The sequence shown here is derived from an EMBL/GenBank/DDBJ whole genome shotgun (WGS) entry which is preliminary data.</text>
</comment>
<evidence type="ECO:0000313" key="1">
    <source>
        <dbReference type="EMBL" id="PJA46211.1"/>
    </source>
</evidence>
<accession>A0A2M7XE94</accession>
<evidence type="ECO:0000313" key="2">
    <source>
        <dbReference type="Proteomes" id="UP000229385"/>
    </source>
</evidence>
<dbReference type="Proteomes" id="UP000229385">
    <property type="component" value="Unassembled WGS sequence"/>
</dbReference>